<comment type="subcellular location">
    <subcellularLocation>
        <location evidence="1 17">Cytoplasm</location>
    </subcellularLocation>
</comment>
<sequence length="943" mass="104276">MAKQYIKIRGANEHNLKNVSLDIPRNELVVLTGLSGSGKSSLAFDTIYAEGQRRYMESLSSYARQFLGQMEKPDVESIEGLSPAISIDQKSTNRNPRSTVGTVTEIYDYMRLLYARIGIPHCPKCGREIKKQTVDQMVDQIMALPEKTRIQLLAPIVRGRKGRHEKVLEQAKKSGYVRVRIDGNLYELTESIDLEKNIKHNIEIVVDRLVVKEGIEKRLSDSIDTVMGLTGGLMMVDVFGQEPIMFSQSFSCPDCGISVDEVEPRSFSFNNPFGACPDCYGLGYKMEFDEDLMIPDKSLSIKQGAIVAMGWQSCCDKGSFSGAILEALAEEYHFSLDTPFEEYPKEVHDILIGGTGGKIVKVRYKGQRGEGIYDIAFEGLIQNMNKKYRETFSESMKAEYETYMRITPCPACHGQRLKPEALAVTVGDKNIYEATNMSIVKYREFLDELQLTTMQETIGAPILKEIKARVSFLINVGLDYLSLSRATGTLSGGEAQRIRLATQIGSGLVGVAYILDEPSIGLHQRDNDKLLQTLLHLRDLGNSVLVVEHDEDTMRAADCIVDIGPGAGEHGGHVVAVGTADEIMACKESITGAYLSGRERIPVPKERRTPTGWLTVKGAAENNLKNIDVSFPLGVMTCVTGVSGSGKSSLVNEILYKALAKKLNRAHTIPGRHKKIEGVEQLDKIIAIDQSPIGRTPRSNPATYTGAFDLIRDLFASTSDAKAKGYNKGRFSFNKKGGRCEACTGDGIIKIEMHFLPDVYVPCEVCGGKRYNRETLDVKYKGKSIYDVLNMTVEEALKFFENVPSIYRKIETLYDVGLSYIRLGQPSTELSGGEAQRIKLATELSKRGTGKTIYILDEPTTGLHFADVHKLIEILRRLSDGGNTVVVIEHNLDVIKTADYLIDIGPEGGDKGGTVIARGTPEEVAKSDISYTGQYVKKYLEME</sequence>
<feature type="zinc finger region" description="C4-type" evidence="17">
    <location>
        <begin position="740"/>
        <end position="766"/>
    </location>
</feature>
<feature type="zinc finger region" description="C4-type" evidence="17">
    <location>
        <begin position="252"/>
        <end position="279"/>
    </location>
</feature>
<dbReference type="GO" id="GO:0006289">
    <property type="term" value="P:nucleotide-excision repair"/>
    <property type="evidence" value="ECO:0007669"/>
    <property type="project" value="UniProtKB-UniRule"/>
</dbReference>
<evidence type="ECO:0000313" key="20">
    <source>
        <dbReference type="EMBL" id="VYT91011.1"/>
    </source>
</evidence>
<evidence type="ECO:0000256" key="13">
    <source>
        <dbReference type="ARBA" id="ARBA00023204"/>
    </source>
</evidence>
<keyword evidence="4 17" id="KW-0677">Repeat</keyword>
<feature type="binding site" evidence="17">
    <location>
        <begin position="641"/>
        <end position="648"/>
    </location>
    <ligand>
        <name>ATP</name>
        <dbReference type="ChEBI" id="CHEBI:30616"/>
    </ligand>
</feature>
<evidence type="ECO:0000256" key="7">
    <source>
        <dbReference type="ARBA" id="ARBA00022769"/>
    </source>
</evidence>
<dbReference type="InterPro" id="IPR003439">
    <property type="entry name" value="ABC_transporter-like_ATP-bd"/>
</dbReference>
<dbReference type="Gene3D" id="1.20.1580.10">
    <property type="entry name" value="ABC transporter ATPase like domain"/>
    <property type="match status" value="3"/>
</dbReference>
<feature type="domain" description="ABC transporter" evidence="18">
    <location>
        <begin position="262"/>
        <end position="590"/>
    </location>
</feature>
<comment type="similarity">
    <text evidence="14 17">Belongs to the ABC transporter superfamily. UvrA family.</text>
</comment>
<evidence type="ECO:0000256" key="5">
    <source>
        <dbReference type="ARBA" id="ARBA00022741"/>
    </source>
</evidence>
<dbReference type="CDD" id="cd03271">
    <property type="entry name" value="ABC_UvrA_II"/>
    <property type="match status" value="1"/>
</dbReference>
<dbReference type="InterPro" id="IPR004602">
    <property type="entry name" value="UvrA"/>
</dbReference>
<evidence type="ECO:0000256" key="11">
    <source>
        <dbReference type="ARBA" id="ARBA00022881"/>
    </source>
</evidence>
<evidence type="ECO:0000256" key="2">
    <source>
        <dbReference type="ARBA" id="ARBA00022490"/>
    </source>
</evidence>
<dbReference type="SUPFAM" id="SSF52540">
    <property type="entry name" value="P-loop containing nucleoside triphosphate hydrolases"/>
    <property type="match status" value="2"/>
</dbReference>
<gene>
    <name evidence="17 20" type="primary">uvrA</name>
    <name evidence="20" type="ORF">CSLFYP84_00884</name>
    <name evidence="19" type="ORF">K5I21_16490</name>
</gene>
<keyword evidence="3 17" id="KW-0479">Metal-binding</keyword>
<organism evidence="20">
    <name type="scientific">Clostridium symbiosum</name>
    <name type="common">Bacteroides symbiosus</name>
    <dbReference type="NCBI Taxonomy" id="1512"/>
    <lineage>
        <taxon>Bacteria</taxon>
        <taxon>Bacillati</taxon>
        <taxon>Bacillota</taxon>
        <taxon>Clostridia</taxon>
        <taxon>Lachnospirales</taxon>
        <taxon>Lachnospiraceae</taxon>
        <taxon>Otoolea</taxon>
    </lineage>
</organism>
<dbReference type="Proteomes" id="UP001203136">
    <property type="component" value="Unassembled WGS sequence"/>
</dbReference>
<dbReference type="AlphaFoldDB" id="A0A6N3AHI0"/>
<keyword evidence="13 17" id="KW-0234">DNA repair</keyword>
<dbReference type="NCBIfam" id="NF001503">
    <property type="entry name" value="PRK00349.1"/>
    <property type="match status" value="1"/>
</dbReference>
<comment type="function">
    <text evidence="17">The UvrABC repair system catalyzes the recognition and processing of DNA lesions. UvrA is an ATPase and a DNA-binding protein. A damage recognition complex composed of 2 UvrA and 2 UvrB subunits scans DNA for abnormalities. When the presence of a lesion has been verified by UvrB, the UvrA molecules dissociate.</text>
</comment>
<dbReference type="GO" id="GO:0009381">
    <property type="term" value="F:excinuclease ABC activity"/>
    <property type="evidence" value="ECO:0007669"/>
    <property type="project" value="UniProtKB-UniRule"/>
</dbReference>
<evidence type="ECO:0000259" key="18">
    <source>
        <dbReference type="PROSITE" id="PS50893"/>
    </source>
</evidence>
<keyword evidence="11 17" id="KW-0267">Excision nuclease</keyword>
<evidence type="ECO:0000256" key="8">
    <source>
        <dbReference type="ARBA" id="ARBA00022771"/>
    </source>
</evidence>
<dbReference type="InterPro" id="IPR041102">
    <property type="entry name" value="UvrA_inter"/>
</dbReference>
<comment type="subunit">
    <text evidence="17">Forms a heterotetramer with UvrB during the search for lesions.</text>
</comment>
<evidence type="ECO:0000256" key="15">
    <source>
        <dbReference type="ARBA" id="ARBA00039316"/>
    </source>
</evidence>
<dbReference type="GO" id="GO:0009432">
    <property type="term" value="P:SOS response"/>
    <property type="evidence" value="ECO:0007669"/>
    <property type="project" value="UniProtKB-UniRule"/>
</dbReference>
<dbReference type="PANTHER" id="PTHR43152:SF3">
    <property type="entry name" value="UVRABC SYSTEM PROTEIN A"/>
    <property type="match status" value="1"/>
</dbReference>
<keyword evidence="19" id="KW-0378">Hydrolase</keyword>
<dbReference type="InterPro" id="IPR003593">
    <property type="entry name" value="AAA+_ATPase"/>
</dbReference>
<evidence type="ECO:0000256" key="1">
    <source>
        <dbReference type="ARBA" id="ARBA00004496"/>
    </source>
</evidence>
<dbReference type="FunFam" id="1.20.1580.10:FF:000002">
    <property type="entry name" value="UvrABC system protein A"/>
    <property type="match status" value="1"/>
</dbReference>
<evidence type="ECO:0000313" key="19">
    <source>
        <dbReference type="EMBL" id="MCK0087442.1"/>
    </source>
</evidence>
<dbReference type="Gene3D" id="3.30.190.20">
    <property type="match status" value="1"/>
</dbReference>
<keyword evidence="12 17" id="KW-0238">DNA-binding</keyword>
<evidence type="ECO:0000256" key="10">
    <source>
        <dbReference type="ARBA" id="ARBA00022840"/>
    </source>
</evidence>
<dbReference type="Pfam" id="PF17760">
    <property type="entry name" value="UvrA_inter"/>
    <property type="match status" value="1"/>
</dbReference>
<keyword evidence="17" id="KW-0742">SOS response</keyword>
<feature type="binding site" evidence="17">
    <location>
        <begin position="33"/>
        <end position="40"/>
    </location>
    <ligand>
        <name>ATP</name>
        <dbReference type="ChEBI" id="CHEBI:30616"/>
    </ligand>
</feature>
<dbReference type="GO" id="GO:0003677">
    <property type="term" value="F:DNA binding"/>
    <property type="evidence" value="ECO:0007669"/>
    <property type="project" value="UniProtKB-UniRule"/>
</dbReference>
<dbReference type="EMBL" id="CACRUA010000009">
    <property type="protein sequence ID" value="VYT91011.1"/>
    <property type="molecule type" value="Genomic_DNA"/>
</dbReference>
<keyword evidence="2 17" id="KW-0963">Cytoplasm</keyword>
<dbReference type="GO" id="GO:0016887">
    <property type="term" value="F:ATP hydrolysis activity"/>
    <property type="evidence" value="ECO:0007669"/>
    <property type="project" value="InterPro"/>
</dbReference>
<keyword evidence="7 17" id="KW-0228">DNA excision</keyword>
<dbReference type="NCBIfam" id="TIGR00630">
    <property type="entry name" value="uvra"/>
    <property type="match status" value="1"/>
</dbReference>
<protein>
    <recommendedName>
        <fullName evidence="15 17">UvrABC system protein A</fullName>
        <shortName evidence="17">UvrA protein</shortName>
    </recommendedName>
    <alternativeName>
        <fullName evidence="16 17">Excinuclease ABC subunit A</fullName>
    </alternativeName>
</protein>
<reference evidence="19" key="2">
    <citation type="journal article" date="2022" name="Cell Host Microbe">
        <title>Colonization of the live biotherapeutic product VE303 and modulation of the microbiota and metabolites in healthy volunteers.</title>
        <authorList>
            <person name="Dsouza M."/>
            <person name="Menon R."/>
            <person name="Crossette E."/>
            <person name="Bhattarai S.K."/>
            <person name="Schneider J."/>
            <person name="Kim Y.G."/>
            <person name="Reddy S."/>
            <person name="Caballero S."/>
            <person name="Felix C."/>
            <person name="Cornacchione L."/>
            <person name="Hendrickson J."/>
            <person name="Watson A.R."/>
            <person name="Minot S.S."/>
            <person name="Greenfield N."/>
            <person name="Schopf L."/>
            <person name="Szabady R."/>
            <person name="Patarroyo J."/>
            <person name="Smith W."/>
            <person name="Harrison P."/>
            <person name="Kuijper E.J."/>
            <person name="Kelly C.P."/>
            <person name="Olle B."/>
            <person name="Bobilev D."/>
            <person name="Silber J.L."/>
            <person name="Bucci V."/>
            <person name="Roberts B."/>
            <person name="Faith J."/>
            <person name="Norman J.M."/>
        </authorList>
    </citation>
    <scope>NUCLEOTIDE SEQUENCE</scope>
    <source>
        <strain evidence="19">VE303-04</strain>
    </source>
</reference>
<proteinExistence type="inferred from homology"/>
<dbReference type="PROSITE" id="PS50893">
    <property type="entry name" value="ABC_TRANSPORTER_2"/>
    <property type="match status" value="2"/>
</dbReference>
<dbReference type="PANTHER" id="PTHR43152">
    <property type="entry name" value="UVRABC SYSTEM PROTEIN A"/>
    <property type="match status" value="1"/>
</dbReference>
<accession>A0A6N3AHI0</accession>
<keyword evidence="5 17" id="KW-0547">Nucleotide-binding</keyword>
<dbReference type="CDD" id="cd03270">
    <property type="entry name" value="ABC_UvrA_I"/>
    <property type="match status" value="1"/>
</dbReference>
<feature type="domain" description="ABC transporter" evidence="18">
    <location>
        <begin position="607"/>
        <end position="937"/>
    </location>
</feature>
<dbReference type="GO" id="GO:0009380">
    <property type="term" value="C:excinuclease repair complex"/>
    <property type="evidence" value="ECO:0007669"/>
    <property type="project" value="InterPro"/>
</dbReference>
<dbReference type="SMART" id="SM00382">
    <property type="entry name" value="AAA"/>
    <property type="match status" value="1"/>
</dbReference>
<dbReference type="EMBL" id="JAINVB010000001">
    <property type="protein sequence ID" value="MCK0087442.1"/>
    <property type="molecule type" value="Genomic_DNA"/>
</dbReference>
<evidence type="ECO:0000256" key="16">
    <source>
        <dbReference type="ARBA" id="ARBA00042156"/>
    </source>
</evidence>
<dbReference type="HAMAP" id="MF_00205">
    <property type="entry name" value="UvrA"/>
    <property type="match status" value="1"/>
</dbReference>
<dbReference type="Gene3D" id="3.40.50.300">
    <property type="entry name" value="P-loop containing nucleotide triphosphate hydrolases"/>
    <property type="match status" value="3"/>
</dbReference>
<dbReference type="InterPro" id="IPR041552">
    <property type="entry name" value="UvrA_DNA-bd"/>
</dbReference>
<dbReference type="PROSITE" id="PS00211">
    <property type="entry name" value="ABC_TRANSPORTER_1"/>
    <property type="match status" value="2"/>
</dbReference>
<evidence type="ECO:0000256" key="9">
    <source>
        <dbReference type="ARBA" id="ARBA00022833"/>
    </source>
</evidence>
<keyword evidence="10 17" id="KW-0067">ATP-binding</keyword>
<dbReference type="GO" id="GO:0005737">
    <property type="term" value="C:cytoplasm"/>
    <property type="evidence" value="ECO:0007669"/>
    <property type="project" value="UniProtKB-SubCell"/>
</dbReference>
<dbReference type="InterPro" id="IPR027417">
    <property type="entry name" value="P-loop_NTPase"/>
</dbReference>
<reference evidence="20" key="1">
    <citation type="submission" date="2019-11" db="EMBL/GenBank/DDBJ databases">
        <authorList>
            <person name="Feng L."/>
        </authorList>
    </citation>
    <scope>NUCLEOTIDE SEQUENCE</scope>
    <source>
        <strain evidence="20">CsymbiosumLFYP84</strain>
    </source>
</reference>
<dbReference type="RefSeq" id="WP_021643268.1">
    <property type="nucleotide sequence ID" value="NZ_CACRUA010000009.1"/>
</dbReference>
<dbReference type="GO" id="GO:0005524">
    <property type="term" value="F:ATP binding"/>
    <property type="evidence" value="ECO:0007669"/>
    <property type="project" value="UniProtKB-UniRule"/>
</dbReference>
<dbReference type="InterPro" id="IPR017871">
    <property type="entry name" value="ABC_transporter-like_CS"/>
</dbReference>
<dbReference type="Gene3D" id="1.10.8.280">
    <property type="entry name" value="ABC transporter ATPase domain-like"/>
    <property type="match status" value="1"/>
</dbReference>
<keyword evidence="9 17" id="KW-0862">Zinc</keyword>
<dbReference type="GO" id="GO:0008270">
    <property type="term" value="F:zinc ion binding"/>
    <property type="evidence" value="ECO:0007669"/>
    <property type="project" value="UniProtKB-UniRule"/>
</dbReference>
<evidence type="ECO:0000256" key="12">
    <source>
        <dbReference type="ARBA" id="ARBA00023125"/>
    </source>
</evidence>
<evidence type="ECO:0000256" key="3">
    <source>
        <dbReference type="ARBA" id="ARBA00022723"/>
    </source>
</evidence>
<evidence type="ECO:0000256" key="6">
    <source>
        <dbReference type="ARBA" id="ARBA00022763"/>
    </source>
</evidence>
<keyword evidence="6 17" id="KW-0227">DNA damage</keyword>
<name>A0A6N3AHI0_CLOSY</name>
<dbReference type="Pfam" id="PF17755">
    <property type="entry name" value="UvrA_DNA-bind"/>
    <property type="match status" value="1"/>
</dbReference>
<evidence type="ECO:0000256" key="4">
    <source>
        <dbReference type="ARBA" id="ARBA00022737"/>
    </source>
</evidence>
<keyword evidence="8 17" id="KW-0863">Zinc-finger</keyword>
<evidence type="ECO:0000256" key="17">
    <source>
        <dbReference type="HAMAP-Rule" id="MF_00205"/>
    </source>
</evidence>
<evidence type="ECO:0000256" key="14">
    <source>
        <dbReference type="ARBA" id="ARBA00038000"/>
    </source>
</evidence>